<dbReference type="Gene3D" id="3.30.450.20">
    <property type="entry name" value="PAS domain"/>
    <property type="match status" value="2"/>
</dbReference>
<dbReference type="Proteomes" id="UP000275777">
    <property type="component" value="Chromosome"/>
</dbReference>
<dbReference type="PROSITE" id="PS50112">
    <property type="entry name" value="PAS"/>
    <property type="match status" value="1"/>
</dbReference>
<proteinExistence type="predicted"/>
<dbReference type="Pfam" id="PF13188">
    <property type="entry name" value="PAS_8"/>
    <property type="match status" value="1"/>
</dbReference>
<gene>
    <name evidence="2" type="ORF">NCTC9695_04757</name>
</gene>
<dbReference type="NCBIfam" id="TIGR00229">
    <property type="entry name" value="sensory_box"/>
    <property type="match status" value="1"/>
</dbReference>
<protein>
    <submittedName>
        <fullName evidence="2">PAS domain S-box protein</fullName>
    </submittedName>
</protein>
<evidence type="ECO:0000259" key="1">
    <source>
        <dbReference type="PROSITE" id="PS50112"/>
    </source>
</evidence>
<sequence length="71" mass="8105">MRPWRRRDGTIGGILIYTEDITARKQAEKDKHWLAEALNQAAQPILMVDAEDHVTYANPAYTALMGYSRTN</sequence>
<evidence type="ECO:0000313" key="3">
    <source>
        <dbReference type="Proteomes" id="UP000275777"/>
    </source>
</evidence>
<dbReference type="AlphaFoldDB" id="A0A3S4IIC7"/>
<name>A0A3S4IIC7_CHRVL</name>
<dbReference type="SUPFAM" id="SSF55785">
    <property type="entry name" value="PYP-like sensor domain (PAS domain)"/>
    <property type="match status" value="1"/>
</dbReference>
<dbReference type="InterPro" id="IPR035965">
    <property type="entry name" value="PAS-like_dom_sf"/>
</dbReference>
<dbReference type="CDD" id="cd00130">
    <property type="entry name" value="PAS"/>
    <property type="match status" value="1"/>
</dbReference>
<organism evidence="2 3">
    <name type="scientific">Chromobacterium violaceum</name>
    <dbReference type="NCBI Taxonomy" id="536"/>
    <lineage>
        <taxon>Bacteria</taxon>
        <taxon>Pseudomonadati</taxon>
        <taxon>Pseudomonadota</taxon>
        <taxon>Betaproteobacteria</taxon>
        <taxon>Neisseriales</taxon>
        <taxon>Chromobacteriaceae</taxon>
        <taxon>Chromobacterium</taxon>
    </lineage>
</organism>
<reference evidence="2 3" key="1">
    <citation type="submission" date="2018-12" db="EMBL/GenBank/DDBJ databases">
        <authorList>
            <consortium name="Pathogen Informatics"/>
        </authorList>
    </citation>
    <scope>NUCLEOTIDE SEQUENCE [LARGE SCALE GENOMIC DNA]</scope>
    <source>
        <strain evidence="2 3">NCTC9695</strain>
    </source>
</reference>
<dbReference type="EMBL" id="LR134182">
    <property type="protein sequence ID" value="VEB44268.1"/>
    <property type="molecule type" value="Genomic_DNA"/>
</dbReference>
<feature type="domain" description="PAS" evidence="1">
    <location>
        <begin position="30"/>
        <end position="71"/>
    </location>
</feature>
<evidence type="ECO:0000313" key="2">
    <source>
        <dbReference type="EMBL" id="VEB44268.1"/>
    </source>
</evidence>
<dbReference type="InterPro" id="IPR000014">
    <property type="entry name" value="PAS"/>
</dbReference>
<accession>A0A3S4IIC7</accession>